<evidence type="ECO:0000256" key="2">
    <source>
        <dbReference type="ARBA" id="ARBA00023125"/>
    </source>
</evidence>
<dbReference type="PANTHER" id="PTHR30055">
    <property type="entry name" value="HTH-TYPE TRANSCRIPTIONAL REGULATOR RUTR"/>
    <property type="match status" value="1"/>
</dbReference>
<keyword evidence="3" id="KW-0804">Transcription</keyword>
<evidence type="ECO:0000256" key="3">
    <source>
        <dbReference type="ARBA" id="ARBA00023163"/>
    </source>
</evidence>
<evidence type="ECO:0000256" key="1">
    <source>
        <dbReference type="ARBA" id="ARBA00023015"/>
    </source>
</evidence>
<dbReference type="KEGG" id="sbae:DSM104329_03760"/>
<evidence type="ECO:0000313" key="7">
    <source>
        <dbReference type="Proteomes" id="UP001162834"/>
    </source>
</evidence>
<keyword evidence="2 4" id="KW-0238">DNA-binding</keyword>
<dbReference type="PANTHER" id="PTHR30055:SF234">
    <property type="entry name" value="HTH-TYPE TRANSCRIPTIONAL REGULATOR BETI"/>
    <property type="match status" value="1"/>
</dbReference>
<feature type="domain" description="HTH tetR-type" evidence="5">
    <location>
        <begin position="10"/>
        <end position="70"/>
    </location>
</feature>
<protein>
    <recommendedName>
        <fullName evidence="5">HTH tetR-type domain-containing protein</fullName>
    </recommendedName>
</protein>
<dbReference type="Proteomes" id="UP001162834">
    <property type="component" value="Chromosome"/>
</dbReference>
<evidence type="ECO:0000256" key="4">
    <source>
        <dbReference type="PROSITE-ProRule" id="PRU00335"/>
    </source>
</evidence>
<feature type="DNA-binding region" description="H-T-H motif" evidence="4">
    <location>
        <begin position="33"/>
        <end position="52"/>
    </location>
</feature>
<dbReference type="PRINTS" id="PR00455">
    <property type="entry name" value="HTHTETR"/>
</dbReference>
<dbReference type="PROSITE" id="PS50977">
    <property type="entry name" value="HTH_TETR_2"/>
    <property type="match status" value="1"/>
</dbReference>
<proteinExistence type="predicted"/>
<dbReference type="InterPro" id="IPR001647">
    <property type="entry name" value="HTH_TetR"/>
</dbReference>
<dbReference type="InterPro" id="IPR009057">
    <property type="entry name" value="Homeodomain-like_sf"/>
</dbReference>
<dbReference type="SUPFAM" id="SSF46689">
    <property type="entry name" value="Homeodomain-like"/>
    <property type="match status" value="1"/>
</dbReference>
<name>A0A9E6XZT9_9ACTN</name>
<evidence type="ECO:0000313" key="6">
    <source>
        <dbReference type="EMBL" id="UGS37345.1"/>
    </source>
</evidence>
<gene>
    <name evidence="6" type="ORF">DSM104329_03760</name>
</gene>
<dbReference type="Pfam" id="PF00440">
    <property type="entry name" value="TetR_N"/>
    <property type="match status" value="1"/>
</dbReference>
<keyword evidence="7" id="KW-1185">Reference proteome</keyword>
<dbReference type="GO" id="GO:0003700">
    <property type="term" value="F:DNA-binding transcription factor activity"/>
    <property type="evidence" value="ECO:0007669"/>
    <property type="project" value="TreeGrafter"/>
</dbReference>
<dbReference type="GO" id="GO:0000976">
    <property type="term" value="F:transcription cis-regulatory region binding"/>
    <property type="evidence" value="ECO:0007669"/>
    <property type="project" value="TreeGrafter"/>
</dbReference>
<dbReference type="InterPro" id="IPR023772">
    <property type="entry name" value="DNA-bd_HTH_TetR-type_CS"/>
</dbReference>
<organism evidence="6 7">
    <name type="scientific">Capillimicrobium parvum</name>
    <dbReference type="NCBI Taxonomy" id="2884022"/>
    <lineage>
        <taxon>Bacteria</taxon>
        <taxon>Bacillati</taxon>
        <taxon>Actinomycetota</taxon>
        <taxon>Thermoleophilia</taxon>
        <taxon>Solirubrobacterales</taxon>
        <taxon>Capillimicrobiaceae</taxon>
        <taxon>Capillimicrobium</taxon>
    </lineage>
</organism>
<accession>A0A9E6XZT9</accession>
<sequence length="206" mass="22720">MRTPRQKRGQDTWDRLLDAAEELLADEGFEGFTLTAVSRRAGVSNGAIYWRVDSMESLYVAVHQRTVERLRHENAVFDEDPPWAGLGAAEVVTKAVHELSESFRRHTRILRTLILRSGSDPASSQRGATAVRDAAGRFTDRVAGALGAEGCPEPDVVAATIFRVAFGALVARITWPEQEAGPEISWERFVADLSEMASVYAERHVA</sequence>
<dbReference type="EMBL" id="CP087164">
    <property type="protein sequence ID" value="UGS37345.1"/>
    <property type="molecule type" value="Genomic_DNA"/>
</dbReference>
<dbReference type="PROSITE" id="PS01081">
    <property type="entry name" value="HTH_TETR_1"/>
    <property type="match status" value="1"/>
</dbReference>
<dbReference type="InterPro" id="IPR050109">
    <property type="entry name" value="HTH-type_TetR-like_transc_reg"/>
</dbReference>
<keyword evidence="1" id="KW-0805">Transcription regulation</keyword>
<evidence type="ECO:0000259" key="5">
    <source>
        <dbReference type="PROSITE" id="PS50977"/>
    </source>
</evidence>
<dbReference type="AlphaFoldDB" id="A0A9E6XZT9"/>
<reference evidence="6" key="1">
    <citation type="journal article" date="2022" name="Int. J. Syst. Evol. Microbiol.">
        <title>Pseudomonas aegrilactucae sp. nov. and Pseudomonas morbosilactucae sp. nov., pathogens causing bacterial rot of lettuce in Japan.</title>
        <authorList>
            <person name="Sawada H."/>
            <person name="Fujikawa T."/>
            <person name="Satou M."/>
        </authorList>
    </citation>
    <scope>NUCLEOTIDE SEQUENCE</scope>
    <source>
        <strain evidence="6">0166_1</strain>
    </source>
</reference>
<dbReference type="Gene3D" id="1.10.357.10">
    <property type="entry name" value="Tetracycline Repressor, domain 2"/>
    <property type="match status" value="1"/>
</dbReference>